<dbReference type="EMBL" id="AACZSY010000010">
    <property type="protein sequence ID" value="EAN9946540.1"/>
    <property type="molecule type" value="Genomic_DNA"/>
</dbReference>
<dbReference type="InterPro" id="IPR020126">
    <property type="entry name" value="DUF2732"/>
</dbReference>
<gene>
    <name evidence="1" type="ORF">EUZ23_12045</name>
</gene>
<proteinExistence type="predicted"/>
<protein>
    <submittedName>
        <fullName evidence="1">DUF2732 family protein</fullName>
    </submittedName>
</protein>
<dbReference type="AlphaFoldDB" id="A0A5T3Y5R1"/>
<accession>A0A5T3Y5R1</accession>
<organism evidence="1">
    <name type="scientific">Salmonella enterica</name>
    <name type="common">Salmonella choleraesuis</name>
    <dbReference type="NCBI Taxonomy" id="28901"/>
    <lineage>
        <taxon>Bacteria</taxon>
        <taxon>Pseudomonadati</taxon>
        <taxon>Pseudomonadota</taxon>
        <taxon>Gammaproteobacteria</taxon>
        <taxon>Enterobacterales</taxon>
        <taxon>Enterobacteriaceae</taxon>
        <taxon>Salmonella</taxon>
    </lineage>
</organism>
<comment type="caution">
    <text evidence="1">The sequence shown here is derived from an EMBL/GenBank/DDBJ whole genome shotgun (WGS) entry which is preliminary data.</text>
</comment>
<reference evidence="1" key="1">
    <citation type="submission" date="2019-01" db="EMBL/GenBank/DDBJ databases">
        <authorList>
            <consortium name="PulseNet: The National Subtyping Network for Foodborne Disease Surveillance"/>
            <person name="Tarr C.L."/>
            <person name="Trees E."/>
            <person name="Katz L.S."/>
            <person name="Carleton-Romer H.A."/>
            <person name="Stroika S."/>
            <person name="Kucerova Z."/>
            <person name="Roache K.F."/>
            <person name="Sabol A.L."/>
            <person name="Besser J."/>
            <person name="Gerner-Smidt P."/>
        </authorList>
    </citation>
    <scope>NUCLEOTIDE SEQUENCE</scope>
    <source>
        <strain evidence="1">PNUSAS065742</strain>
    </source>
</reference>
<name>A0A5T3Y5R1_SALER</name>
<dbReference type="Pfam" id="PF10809">
    <property type="entry name" value="DUF2732"/>
    <property type="match status" value="1"/>
</dbReference>
<sequence>MCNTATRTTKTTVDKSGINQLLTDARMQERRARAEVMASRMVNLANHIKTNQLDINEALELLLQESEIYRHQAMEIH</sequence>
<evidence type="ECO:0000313" key="1">
    <source>
        <dbReference type="EMBL" id="EAN9946540.1"/>
    </source>
</evidence>